<sequence>MSNFSDIGFDINTEEEFQDLLEKTYHESTLIRVQEGAYAVYADESGAELWIQLNNQQECIGANPHYKGKSRRKVCLTATVERPENPLDGGFYAWAAPSEKQNPQSGLYPFVFDVPDFRIPEPFSFPADVEIQLTAFAQDVQRYENEAAFDAAQTKEPKFSVQSFIPSGLFSSSEEDKPATPEAFGFFTGVIKQVEARQNTLTQQIFYVLLVDTLGGEIDVVADAGFFEKAPVVNEIIQVECWLSGQVINPAS</sequence>
<reference evidence="1 2" key="1">
    <citation type="submission" date="2020-04" db="EMBL/GenBank/DDBJ databases">
        <authorList>
            <person name="Yin C."/>
        </authorList>
    </citation>
    <scope>NUCLEOTIDE SEQUENCE [LARGE SCALE GENOMIC DNA]</scope>
    <source>
        <strain evidence="1 2">Ae27</strain>
    </source>
</reference>
<protein>
    <submittedName>
        <fullName evidence="1">Uncharacterized protein</fullName>
    </submittedName>
</protein>
<gene>
    <name evidence="1" type="ORF">HGH92_08395</name>
</gene>
<dbReference type="EMBL" id="JABAIA010000001">
    <property type="protein sequence ID" value="NLR64322.1"/>
    <property type="molecule type" value="Genomic_DNA"/>
</dbReference>
<dbReference type="Proteomes" id="UP000570474">
    <property type="component" value="Unassembled WGS sequence"/>
</dbReference>
<evidence type="ECO:0000313" key="2">
    <source>
        <dbReference type="Proteomes" id="UP000570474"/>
    </source>
</evidence>
<name>A0A847RN05_9BACT</name>
<evidence type="ECO:0000313" key="1">
    <source>
        <dbReference type="EMBL" id="NLR64322.1"/>
    </source>
</evidence>
<dbReference type="AlphaFoldDB" id="A0A847RN05"/>
<keyword evidence="2" id="KW-1185">Reference proteome</keyword>
<comment type="caution">
    <text evidence="1">The sequence shown here is derived from an EMBL/GenBank/DDBJ whole genome shotgun (WGS) entry which is preliminary data.</text>
</comment>
<organism evidence="1 2">
    <name type="scientific">Chitinophaga varians</name>
    <dbReference type="NCBI Taxonomy" id="2202339"/>
    <lineage>
        <taxon>Bacteria</taxon>
        <taxon>Pseudomonadati</taxon>
        <taxon>Bacteroidota</taxon>
        <taxon>Chitinophagia</taxon>
        <taxon>Chitinophagales</taxon>
        <taxon>Chitinophagaceae</taxon>
        <taxon>Chitinophaga</taxon>
    </lineage>
</organism>
<accession>A0A847RN05</accession>
<proteinExistence type="predicted"/>
<dbReference type="RefSeq" id="WP_168870272.1">
    <property type="nucleotide sequence ID" value="NZ_JABAIA010000001.1"/>
</dbReference>